<reference evidence="1 2" key="1">
    <citation type="submission" date="2018-10" db="EMBL/GenBank/DDBJ databases">
        <title>Fifty Aureobasidium pullulans genomes reveal a recombining polyextremotolerant generalist.</title>
        <authorList>
            <person name="Gostincar C."/>
            <person name="Turk M."/>
            <person name="Zajc J."/>
            <person name="Gunde-Cimerman N."/>
        </authorList>
    </citation>
    <scope>NUCLEOTIDE SEQUENCE [LARGE SCALE GENOMIC DNA]</scope>
    <source>
        <strain evidence="1 2">EXF-3380</strain>
    </source>
</reference>
<accession>A0A4S9ZFV5</accession>
<evidence type="ECO:0008006" key="3">
    <source>
        <dbReference type="Google" id="ProtNLM"/>
    </source>
</evidence>
<evidence type="ECO:0000313" key="1">
    <source>
        <dbReference type="EMBL" id="TIA06049.1"/>
    </source>
</evidence>
<dbReference type="SUPFAM" id="SSF57850">
    <property type="entry name" value="RING/U-box"/>
    <property type="match status" value="1"/>
</dbReference>
<gene>
    <name evidence="1" type="ORF">D6C83_08736</name>
</gene>
<name>A0A4S9ZFV5_AURPU</name>
<dbReference type="InterPro" id="IPR013083">
    <property type="entry name" value="Znf_RING/FYVE/PHD"/>
</dbReference>
<sequence>MSTSTPQAPMAHHSLIPRANMNSFYQPENVGLTGLIIRLQREDIGEVARDDEALSFALELQLQELSIVETDIADHQFANKWLWQLDCDYKLALALSNLHHEADAALLTCTGCDSRFTRHQSFKAPCDRHFFCFECLANFFEYTIGDEPLYPPKCCDIEISLDNVRKLLDDRIVDAEEVDRLLDARFDDLLLDTDLVDLLLVVKLVGLLLGTRLLEIKLLGDRLGDRLLAEKLEVFEDDLVTPSFCTELTDVLSDFVKVDVFAVTVTIDVLVTSRRGVTIATAVALDLIVVLQALEIAAFFMLLTIAGVAHVETVALSTSSLG</sequence>
<organism evidence="1 2">
    <name type="scientific">Aureobasidium pullulans</name>
    <name type="common">Black yeast</name>
    <name type="synonym">Pullularia pullulans</name>
    <dbReference type="NCBI Taxonomy" id="5580"/>
    <lineage>
        <taxon>Eukaryota</taxon>
        <taxon>Fungi</taxon>
        <taxon>Dikarya</taxon>
        <taxon>Ascomycota</taxon>
        <taxon>Pezizomycotina</taxon>
        <taxon>Dothideomycetes</taxon>
        <taxon>Dothideomycetidae</taxon>
        <taxon>Dothideales</taxon>
        <taxon>Saccotheciaceae</taxon>
        <taxon>Aureobasidium</taxon>
    </lineage>
</organism>
<comment type="caution">
    <text evidence="1">The sequence shown here is derived from an EMBL/GenBank/DDBJ whole genome shotgun (WGS) entry which is preliminary data.</text>
</comment>
<protein>
    <recommendedName>
        <fullName evidence="3">RING-type domain-containing protein</fullName>
    </recommendedName>
</protein>
<proteinExistence type="predicted"/>
<dbReference type="EMBL" id="QZBU01004714">
    <property type="protein sequence ID" value="TIA06049.1"/>
    <property type="molecule type" value="Genomic_DNA"/>
</dbReference>
<dbReference type="Proteomes" id="UP000304947">
    <property type="component" value="Unassembled WGS sequence"/>
</dbReference>
<evidence type="ECO:0000313" key="2">
    <source>
        <dbReference type="Proteomes" id="UP000304947"/>
    </source>
</evidence>
<dbReference type="Gene3D" id="3.30.40.10">
    <property type="entry name" value="Zinc/RING finger domain, C3HC4 (zinc finger)"/>
    <property type="match status" value="1"/>
</dbReference>
<dbReference type="AlphaFoldDB" id="A0A4S9ZFV5"/>